<comment type="similarity">
    <text evidence="1 2">Belongs to the fructosamine kinase family.</text>
</comment>
<accession>A0ABT7SY43</accession>
<comment type="caution">
    <text evidence="3">The sequence shown here is derived from an EMBL/GenBank/DDBJ whole genome shotgun (WGS) entry which is preliminary data.</text>
</comment>
<dbReference type="Gene3D" id="3.30.200.20">
    <property type="entry name" value="Phosphorylase Kinase, domain 1"/>
    <property type="match status" value="1"/>
</dbReference>
<sequence>MWHFISDQISQEIGEVFICENAKKIHQQHNHTAYVVRSSQKRFFVKVCTRESRVEDVITPLQAEADGLMALEKVGAISTPKVVCFGQCQENQKHYEYLVLKFIAFKSPSELLWSQAGQQLAELHKRSRDIQLPINAAHYGWHNDNYIGPTRQKNHTSTNWVDFFVQNRLVDLADQLPQKAQLMGPDVWQKITTILQGHDPEPCLLHGDLWIGNIGFCRQQPVIFDPAVWVGDREFDLAMAELFGGFAKVFFSAYEATWPLPEGYAKRRLVYQLAPILNHVLMFDGDYIPQLNLLLDQIMQA</sequence>
<name>A0ABT7SY43_9ALTE</name>
<dbReference type="Proteomes" id="UP001234343">
    <property type="component" value="Unassembled WGS sequence"/>
</dbReference>
<dbReference type="PANTHER" id="PTHR12149">
    <property type="entry name" value="FRUCTOSAMINE 3 KINASE-RELATED PROTEIN"/>
    <property type="match status" value="1"/>
</dbReference>
<dbReference type="Gene3D" id="3.90.1200.10">
    <property type="match status" value="1"/>
</dbReference>
<keyword evidence="2 3" id="KW-0418">Kinase</keyword>
<reference evidence="3 4" key="1">
    <citation type="submission" date="2023-06" db="EMBL/GenBank/DDBJ databases">
        <title>Alteromonas sp. ASW11-36 isolated from intertidal sand.</title>
        <authorList>
            <person name="Li Y."/>
        </authorList>
    </citation>
    <scope>NUCLEOTIDE SEQUENCE [LARGE SCALE GENOMIC DNA]</scope>
    <source>
        <strain evidence="3 4">ASW11-36</strain>
    </source>
</reference>
<evidence type="ECO:0000313" key="3">
    <source>
        <dbReference type="EMBL" id="MDM7861117.1"/>
    </source>
</evidence>
<dbReference type="SUPFAM" id="SSF56112">
    <property type="entry name" value="Protein kinase-like (PK-like)"/>
    <property type="match status" value="1"/>
</dbReference>
<protein>
    <submittedName>
        <fullName evidence="3">Fructosamine kinase family protein</fullName>
    </submittedName>
</protein>
<dbReference type="PIRSF" id="PIRSF006221">
    <property type="entry name" value="Ketosamine-3-kinase"/>
    <property type="match status" value="1"/>
</dbReference>
<proteinExistence type="inferred from homology"/>
<evidence type="ECO:0000256" key="1">
    <source>
        <dbReference type="ARBA" id="ARBA00009460"/>
    </source>
</evidence>
<evidence type="ECO:0000313" key="4">
    <source>
        <dbReference type="Proteomes" id="UP001234343"/>
    </source>
</evidence>
<keyword evidence="2" id="KW-0808">Transferase</keyword>
<organism evidence="3 4">
    <name type="scientific">Alteromonas arenosi</name>
    <dbReference type="NCBI Taxonomy" id="3055817"/>
    <lineage>
        <taxon>Bacteria</taxon>
        <taxon>Pseudomonadati</taxon>
        <taxon>Pseudomonadota</taxon>
        <taxon>Gammaproteobacteria</taxon>
        <taxon>Alteromonadales</taxon>
        <taxon>Alteromonadaceae</taxon>
        <taxon>Alteromonas/Salinimonas group</taxon>
        <taxon>Alteromonas</taxon>
    </lineage>
</organism>
<dbReference type="InterPro" id="IPR011009">
    <property type="entry name" value="Kinase-like_dom_sf"/>
</dbReference>
<dbReference type="EMBL" id="JAUCBP010000007">
    <property type="protein sequence ID" value="MDM7861117.1"/>
    <property type="molecule type" value="Genomic_DNA"/>
</dbReference>
<evidence type="ECO:0000256" key="2">
    <source>
        <dbReference type="PIRNR" id="PIRNR006221"/>
    </source>
</evidence>
<gene>
    <name evidence="3" type="ORF">QTP81_10960</name>
</gene>
<dbReference type="PANTHER" id="PTHR12149:SF8">
    <property type="entry name" value="PROTEIN-RIBULOSAMINE 3-KINASE"/>
    <property type="match status" value="1"/>
</dbReference>
<dbReference type="InterPro" id="IPR016477">
    <property type="entry name" value="Fructo-/Ketosamine-3-kinase"/>
</dbReference>
<dbReference type="Pfam" id="PF03881">
    <property type="entry name" value="Fructosamin_kin"/>
    <property type="match status" value="1"/>
</dbReference>
<dbReference type="GO" id="GO:0016301">
    <property type="term" value="F:kinase activity"/>
    <property type="evidence" value="ECO:0007669"/>
    <property type="project" value="UniProtKB-KW"/>
</dbReference>
<keyword evidence="4" id="KW-1185">Reference proteome</keyword>